<dbReference type="Pfam" id="PF03780">
    <property type="entry name" value="Asp23"/>
    <property type="match status" value="1"/>
</dbReference>
<dbReference type="AlphaFoldDB" id="A0A4Q8L201"/>
<name>A0A4Q8L201_9STRE</name>
<dbReference type="OrthoDB" id="9808942at2"/>
<gene>
    <name evidence="3" type="ORF">EXW74_04135</name>
</gene>
<proteinExistence type="inferred from homology"/>
<dbReference type="EMBL" id="SHGT01000017">
    <property type="protein sequence ID" value="TAA13642.1"/>
    <property type="molecule type" value="Genomic_DNA"/>
</dbReference>
<accession>A0A4Q8L201</accession>
<dbReference type="PANTHER" id="PTHR34297:SF3">
    <property type="entry name" value="ALKALINE SHOCK PROTEIN 23"/>
    <property type="match status" value="1"/>
</dbReference>
<dbReference type="Proteomes" id="UP000291525">
    <property type="component" value="Unassembled WGS sequence"/>
</dbReference>
<evidence type="ECO:0000313" key="3">
    <source>
        <dbReference type="EMBL" id="TAA13642.1"/>
    </source>
</evidence>
<dbReference type="InterPro" id="IPR005531">
    <property type="entry name" value="Asp23"/>
</dbReference>
<evidence type="ECO:0000313" key="4">
    <source>
        <dbReference type="Proteomes" id="UP000291525"/>
    </source>
</evidence>
<dbReference type="PANTHER" id="PTHR34297">
    <property type="entry name" value="HYPOTHETICAL CYTOSOLIC PROTEIN-RELATED"/>
    <property type="match status" value="1"/>
</dbReference>
<comment type="caution">
    <text evidence="3">The sequence shown here is derived from an EMBL/GenBank/DDBJ whole genome shotgun (WGS) entry which is preliminary data.</text>
</comment>
<comment type="similarity">
    <text evidence="1">Belongs to the asp23 family.</text>
</comment>
<evidence type="ECO:0000256" key="1">
    <source>
        <dbReference type="ARBA" id="ARBA00005721"/>
    </source>
</evidence>
<sequence>MEKITEVEQTLIKGTVTYADQVIEKMIGHALQQVPGLLSVSGGFFTNIKNKLINSSDVREGINVEVGSKQVATDLKIVVEYGKDIPEIVETMKSIIAAEVKKMTHLEVVEVNVEVVDIKTREEFEAESVTLQDRVASATQATGEVIGNQASKAGDFITTQTEVVKDKLESSRVQ</sequence>
<reference evidence="3 4" key="1">
    <citation type="submission" date="2019-02" db="EMBL/GenBank/DDBJ databases">
        <title>First genome of the species Streptococcus parasuis.</title>
        <authorList>
            <person name="Stevens M.J.A."/>
            <person name="Stephan R."/>
        </authorList>
    </citation>
    <scope>NUCLEOTIDE SEQUENCE [LARGE SCALE GENOMIC DNA]</scope>
    <source>
        <strain evidence="3 4">4253</strain>
    </source>
</reference>
<evidence type="ECO:0000256" key="2">
    <source>
        <dbReference type="ARBA" id="ARBA00039575"/>
    </source>
</evidence>
<organism evidence="3 4">
    <name type="scientific">Streptococcus parasuis</name>
    <dbReference type="NCBI Taxonomy" id="1501662"/>
    <lineage>
        <taxon>Bacteria</taxon>
        <taxon>Bacillati</taxon>
        <taxon>Bacillota</taxon>
        <taxon>Bacilli</taxon>
        <taxon>Lactobacillales</taxon>
        <taxon>Streptococcaceae</taxon>
        <taxon>Streptococcus</taxon>
    </lineage>
</organism>
<dbReference type="RefSeq" id="WP_130554828.1">
    <property type="nucleotide sequence ID" value="NZ_SHGT01000017.1"/>
</dbReference>
<protein>
    <recommendedName>
        <fullName evidence="2">Stress response regulator gls24 homolog</fullName>
    </recommendedName>
</protein>